<dbReference type="SMART" id="SM00938">
    <property type="entry name" value="P-II"/>
    <property type="match status" value="1"/>
</dbReference>
<dbReference type="GO" id="GO:0030234">
    <property type="term" value="F:enzyme regulator activity"/>
    <property type="evidence" value="ECO:0007669"/>
    <property type="project" value="InterPro"/>
</dbReference>
<keyword evidence="2" id="KW-1185">Reference proteome</keyword>
<dbReference type="eggNOG" id="COG0347">
    <property type="taxonomic scope" value="Bacteria"/>
</dbReference>
<name>D9S1U9_THEOJ</name>
<dbReference type="EMBL" id="CP002131">
    <property type="protein sequence ID" value="ADL07376.1"/>
    <property type="molecule type" value="Genomic_DNA"/>
</dbReference>
<dbReference type="KEGG" id="toc:Toce_0603"/>
<dbReference type="InterPro" id="IPR002187">
    <property type="entry name" value="N-reg_PII"/>
</dbReference>
<dbReference type="PROSITE" id="PS51343">
    <property type="entry name" value="PII_GLNB_DOM"/>
    <property type="match status" value="1"/>
</dbReference>
<dbReference type="Proteomes" id="UP000000272">
    <property type="component" value="Chromosome"/>
</dbReference>
<dbReference type="GO" id="GO:0006808">
    <property type="term" value="P:regulation of nitrogen utilization"/>
    <property type="evidence" value="ECO:0007669"/>
    <property type="project" value="InterPro"/>
</dbReference>
<accession>D9S1U9</accession>
<proteinExistence type="predicted"/>
<dbReference type="SUPFAM" id="SSF54913">
    <property type="entry name" value="GlnB-like"/>
    <property type="match status" value="1"/>
</dbReference>
<gene>
    <name evidence="1" type="ordered locus">Toce_0603</name>
</gene>
<dbReference type="HOGENOM" id="CLU_159089_0_0_9"/>
<sequence>MKGGLTVDESFKLIVTIVNKGKASKVVGASKRAGAEGGTILFGRGTAKRSFLDFLGINFAPEKEIILTLVKEDKVKDVLQAITDEVKLNKPGNGIGFVINIKELLGVIHLLKNAGGNLNDRGL</sequence>
<dbReference type="InterPro" id="IPR011322">
    <property type="entry name" value="N-reg_PII-like_a/b"/>
</dbReference>
<evidence type="ECO:0000313" key="2">
    <source>
        <dbReference type="Proteomes" id="UP000000272"/>
    </source>
</evidence>
<evidence type="ECO:0000313" key="1">
    <source>
        <dbReference type="EMBL" id="ADL07376.1"/>
    </source>
</evidence>
<dbReference type="Pfam" id="PF00543">
    <property type="entry name" value="P-II"/>
    <property type="match status" value="1"/>
</dbReference>
<dbReference type="STRING" id="555079.Toce_0603"/>
<dbReference type="RefSeq" id="WP_013275423.1">
    <property type="nucleotide sequence ID" value="NC_014377.1"/>
</dbReference>
<protein>
    <submittedName>
        <fullName evidence="1">PII family protein</fullName>
    </submittedName>
</protein>
<dbReference type="AlphaFoldDB" id="D9S1U9"/>
<dbReference type="OrthoDB" id="9803021at2"/>
<dbReference type="Gene3D" id="3.30.70.120">
    <property type="match status" value="1"/>
</dbReference>
<reference evidence="1 2" key="1">
    <citation type="journal article" date="2010" name="Stand. Genomic Sci.">
        <title>Complete genome sequence of Thermosediminibacter oceani type strain (JW/IW-1228P).</title>
        <authorList>
            <person name="Pitluck S."/>
            <person name="Yasawong M."/>
            <person name="Munk C."/>
            <person name="Nolan M."/>
            <person name="Lapidus A."/>
            <person name="Lucas S."/>
            <person name="Glavina Del Rio T."/>
            <person name="Tice H."/>
            <person name="Cheng J.F."/>
            <person name="Bruce D."/>
            <person name="Detter C."/>
            <person name="Tapia R."/>
            <person name="Han C."/>
            <person name="Goodwin L."/>
            <person name="Liolios K."/>
            <person name="Ivanova N."/>
            <person name="Mavromatis K."/>
            <person name="Mikhailova N."/>
            <person name="Pati A."/>
            <person name="Chen A."/>
            <person name="Palaniappan K."/>
            <person name="Land M."/>
            <person name="Hauser L."/>
            <person name="Chang Y.J."/>
            <person name="Jeffries C.D."/>
            <person name="Rohde M."/>
            <person name="Spring S."/>
            <person name="Sikorski J."/>
            <person name="Goker M."/>
            <person name="Woyke T."/>
            <person name="Bristow J."/>
            <person name="Eisen J.A."/>
            <person name="Markowitz V."/>
            <person name="Hugenholtz P."/>
            <person name="Kyrpides N.C."/>
            <person name="Klenk H.P."/>
        </authorList>
    </citation>
    <scope>NUCLEOTIDE SEQUENCE [LARGE SCALE GENOMIC DNA]</scope>
    <source>
        <strain evidence="2">ATCC BAA-1034 / DSM 16646 / JW/IW-1228P</strain>
    </source>
</reference>
<dbReference type="InterPro" id="IPR015867">
    <property type="entry name" value="N-reg_PII/ATP_PRibTrfase_C"/>
</dbReference>
<organism evidence="1 2">
    <name type="scientific">Thermosediminibacter oceani (strain ATCC BAA-1034 / DSM 16646 / JW/IW-1228P)</name>
    <dbReference type="NCBI Taxonomy" id="555079"/>
    <lineage>
        <taxon>Bacteria</taxon>
        <taxon>Bacillati</taxon>
        <taxon>Bacillota</taxon>
        <taxon>Clostridia</taxon>
        <taxon>Thermosediminibacterales</taxon>
        <taxon>Thermosediminibacteraceae</taxon>
        <taxon>Thermosediminibacter</taxon>
    </lineage>
</organism>